<dbReference type="PANTHER" id="PTHR13847:SF281">
    <property type="entry name" value="FAD DEPENDENT OXIDOREDUCTASE DOMAIN-CONTAINING PROTEIN"/>
    <property type="match status" value="1"/>
</dbReference>
<evidence type="ECO:0000259" key="2">
    <source>
        <dbReference type="Pfam" id="PF01266"/>
    </source>
</evidence>
<evidence type="ECO:0000256" key="1">
    <source>
        <dbReference type="ARBA" id="ARBA00023002"/>
    </source>
</evidence>
<evidence type="ECO:0000313" key="4">
    <source>
        <dbReference type="Proteomes" id="UP000053176"/>
    </source>
</evidence>
<accession>A0A101KQX0</accession>
<dbReference type="GO" id="GO:0005737">
    <property type="term" value="C:cytoplasm"/>
    <property type="evidence" value="ECO:0007669"/>
    <property type="project" value="TreeGrafter"/>
</dbReference>
<gene>
    <name evidence="3" type="ORF">AU467_27075</name>
</gene>
<reference evidence="3 4" key="1">
    <citation type="submission" date="2015-12" db="EMBL/GenBank/DDBJ databases">
        <title>Draft genome sequence of Mesorhizobium sp. UFLA 01-765, a multitolerant efficient symbiont and plant-growth promoting strain isolated from Zn-mining soil using Leucaena leucocephala as a trap plant.</title>
        <authorList>
            <person name="Rangel W.M."/>
            <person name="Thijs S."/>
            <person name="Longatti S.M."/>
            <person name="Moreira F.M."/>
            <person name="Weyens N."/>
            <person name="Vangronsveld J."/>
            <person name="Van Hamme J.D."/>
            <person name="Bottos E.M."/>
            <person name="Rineau F."/>
        </authorList>
    </citation>
    <scope>NUCLEOTIDE SEQUENCE [LARGE SCALE GENOMIC DNA]</scope>
    <source>
        <strain evidence="3 4">UFLA 01-765</strain>
    </source>
</reference>
<protein>
    <submittedName>
        <fullName evidence="3">FAD-dependent oxidoreductase</fullName>
    </submittedName>
</protein>
<dbReference type="InterPro" id="IPR036188">
    <property type="entry name" value="FAD/NAD-bd_sf"/>
</dbReference>
<dbReference type="GO" id="GO:0016491">
    <property type="term" value="F:oxidoreductase activity"/>
    <property type="evidence" value="ECO:0007669"/>
    <property type="project" value="UniProtKB-KW"/>
</dbReference>
<dbReference type="InterPro" id="IPR006076">
    <property type="entry name" value="FAD-dep_OxRdtase"/>
</dbReference>
<keyword evidence="1" id="KW-0560">Oxidoreductase</keyword>
<dbReference type="Pfam" id="PF01266">
    <property type="entry name" value="DAO"/>
    <property type="match status" value="1"/>
</dbReference>
<dbReference type="PANTHER" id="PTHR13847">
    <property type="entry name" value="SARCOSINE DEHYDROGENASE-RELATED"/>
    <property type="match status" value="1"/>
</dbReference>
<comment type="caution">
    <text evidence="3">The sequence shown here is derived from an EMBL/GenBank/DDBJ whole genome shotgun (WGS) entry which is preliminary data.</text>
</comment>
<evidence type="ECO:0000313" key="3">
    <source>
        <dbReference type="EMBL" id="KUM25154.1"/>
    </source>
</evidence>
<name>A0A101KQX0_RHILI</name>
<dbReference type="SUPFAM" id="SSF51905">
    <property type="entry name" value="FAD/NAD(P)-binding domain"/>
    <property type="match status" value="1"/>
</dbReference>
<organism evidence="3 4">
    <name type="scientific">Rhizobium loti</name>
    <name type="common">Mesorhizobium loti</name>
    <dbReference type="NCBI Taxonomy" id="381"/>
    <lineage>
        <taxon>Bacteria</taxon>
        <taxon>Pseudomonadati</taxon>
        <taxon>Pseudomonadota</taxon>
        <taxon>Alphaproteobacteria</taxon>
        <taxon>Hyphomicrobiales</taxon>
        <taxon>Phyllobacteriaceae</taxon>
        <taxon>Mesorhizobium</taxon>
    </lineage>
</organism>
<dbReference type="Gene3D" id="3.30.9.10">
    <property type="entry name" value="D-Amino Acid Oxidase, subunit A, domain 2"/>
    <property type="match status" value="1"/>
</dbReference>
<proteinExistence type="predicted"/>
<dbReference type="EMBL" id="LPWA01000121">
    <property type="protein sequence ID" value="KUM25154.1"/>
    <property type="molecule type" value="Genomic_DNA"/>
</dbReference>
<feature type="domain" description="FAD dependent oxidoreductase" evidence="2">
    <location>
        <begin position="30"/>
        <end position="381"/>
    </location>
</feature>
<dbReference type="OrthoDB" id="9814969at2"/>
<dbReference type="AlphaFoldDB" id="A0A101KQX0"/>
<sequence length="427" mass="45483">MPAAFSDPIWRKPQTAPAFQSELSAGSTLDAVVVGGGIMGLSTALHAARAGLSVQVLEAGAIGQGASGLNGGQVIPGLKYDPEWLIEHFGKARGEALVDFAASTADAVFDVIRDEQLAVPFTRNGWIQAAHTETALRAAADRDRQWRSRGADVKLLGRAEIAAMTGAKGYLGGWLDRRAGVIDPLSYTMELARVAAGAGVKIAEQQRVVKLSKEAGLWRVSTQSGAELRAKSVVLATNAYTDGLLPGLAQTIVPLHSFQIATAPLPADLAVSILPGGQAVSDSRRILVYYRKSPDGRMVLGGRGRMALPSSAADWAHCERALLRLYPALAGIAIEKRWFGRVALTPDHLPHLHEPEKGLLAVVGCQGRGVGLMSALGKRIASYLASGDARQLPFPLSPIQPIPFHAFRRVGVAAMITWYRMLDAFER</sequence>
<dbReference type="Proteomes" id="UP000053176">
    <property type="component" value="Unassembled WGS sequence"/>
</dbReference>
<dbReference type="Gene3D" id="3.50.50.60">
    <property type="entry name" value="FAD/NAD(P)-binding domain"/>
    <property type="match status" value="1"/>
</dbReference>
<dbReference type="PRINTS" id="PR00411">
    <property type="entry name" value="PNDRDTASEI"/>
</dbReference>